<proteinExistence type="inferred from homology"/>
<dbReference type="EMBL" id="LJPM01000258">
    <property type="protein sequence ID" value="KPW20383.1"/>
    <property type="molecule type" value="Genomic_DNA"/>
</dbReference>
<evidence type="ECO:0000313" key="4">
    <source>
        <dbReference type="Proteomes" id="UP000050297"/>
    </source>
</evidence>
<reference evidence="3 4" key="1">
    <citation type="submission" date="2015-09" db="EMBL/GenBank/DDBJ databases">
        <title>Genome announcement of multiple Pseudomonas syringae strains.</title>
        <authorList>
            <person name="Thakur S."/>
            <person name="Wang P.W."/>
            <person name="Gong Y."/>
            <person name="Weir B.S."/>
            <person name="Guttman D.S."/>
        </authorList>
    </citation>
    <scope>NUCLEOTIDE SEQUENCE [LARGE SCALE GENOMIC DNA]</scope>
    <source>
        <strain evidence="3 4">ICMP2802</strain>
    </source>
</reference>
<sequence length="292" mass="33277">MALDEIRAQGYKESSYWISSRTEWSMTPRQHCLACLQQTPPAVFEAALWVSSEHDAHLAWHEVMSEMDQLQRQINSALPALPAPELAQPLLRHLNALGFQQDDWNPPKPDSALLHKIVRQRRGQPLGLAMIALEIARRLDIALEGVNFPGHFLLRVPGADHLLDPCSGRRLYPADCRELLIRQFGPTMQLRAEHMTRATPTSMLQRLSRNLRHLHQINDNVLAALKDADRIVELGQATSSDHLARASLYQFLECPQAERFDLERALLLSEDPLQRLQLAERLSHLSVNHRVH</sequence>
<dbReference type="PANTHER" id="PTHR31350:SF21">
    <property type="entry name" value="F-BOX ONLY PROTEIN 21"/>
    <property type="match status" value="1"/>
</dbReference>
<evidence type="ECO:0000256" key="1">
    <source>
        <dbReference type="ARBA" id="ARBA00007100"/>
    </source>
</evidence>
<comment type="similarity">
    <text evidence="1">Belongs to the UPF0162 family.</text>
</comment>
<dbReference type="PANTHER" id="PTHR31350">
    <property type="entry name" value="SI:DKEY-261L7.2"/>
    <property type="match status" value="1"/>
</dbReference>
<feature type="domain" description="Protein SirB1 N-terminal" evidence="2">
    <location>
        <begin position="62"/>
        <end position="208"/>
    </location>
</feature>
<dbReference type="Pfam" id="PF13369">
    <property type="entry name" value="Transglut_core2"/>
    <property type="match status" value="1"/>
</dbReference>
<dbReference type="AlphaFoldDB" id="A0A0P9HHW4"/>
<organism evidence="3 4">
    <name type="scientific">Pseudomonas syringae pv. aceris</name>
    <dbReference type="NCBI Taxonomy" id="199198"/>
    <lineage>
        <taxon>Bacteria</taxon>
        <taxon>Pseudomonadati</taxon>
        <taxon>Pseudomonadota</taxon>
        <taxon>Gammaproteobacteria</taxon>
        <taxon>Pseudomonadales</taxon>
        <taxon>Pseudomonadaceae</taxon>
        <taxon>Pseudomonas</taxon>
        <taxon>Pseudomonas syringae</taxon>
    </lineage>
</organism>
<gene>
    <name evidence="3" type="ORF">ALO91_100159</name>
</gene>
<evidence type="ECO:0000313" key="3">
    <source>
        <dbReference type="EMBL" id="KPW20383.1"/>
    </source>
</evidence>
<dbReference type="PATRIC" id="fig|199198.5.peg.1497"/>
<name>A0A0P9HHW4_PSESX</name>
<dbReference type="InterPro" id="IPR032698">
    <property type="entry name" value="SirB1_N"/>
</dbReference>
<accession>A0A0P9HHW4</accession>
<evidence type="ECO:0000259" key="2">
    <source>
        <dbReference type="Pfam" id="PF13369"/>
    </source>
</evidence>
<comment type="caution">
    <text evidence="3">The sequence shown here is derived from an EMBL/GenBank/DDBJ whole genome shotgun (WGS) entry which is preliminary data.</text>
</comment>
<protein>
    <submittedName>
        <fullName evidence="3">Protein sirB1</fullName>
    </submittedName>
</protein>
<dbReference type="Proteomes" id="UP000050297">
    <property type="component" value="Unassembled WGS sequence"/>
</dbReference>